<dbReference type="AlphaFoldDB" id="A0A382S0Q9"/>
<accession>A0A382S0Q9</accession>
<evidence type="ECO:0000313" key="1">
    <source>
        <dbReference type="EMBL" id="SVD02857.1"/>
    </source>
</evidence>
<gene>
    <name evidence="1" type="ORF">METZ01_LOCUS355711</name>
</gene>
<name>A0A382S0Q9_9ZZZZ</name>
<sequence>MDNSFVDITQQANRILCQCPNPECGKISRFSEILVEPGKISKPTWLDDHKKNIDNFDMAANKFEDKKSEMKKKATDKGRLQAEQDMKKLIKNSLVPIYQQMPYDPRDITVL</sequence>
<feature type="non-terminal residue" evidence="1">
    <location>
        <position position="111"/>
    </location>
</feature>
<reference evidence="1" key="1">
    <citation type="submission" date="2018-05" db="EMBL/GenBank/DDBJ databases">
        <authorList>
            <person name="Lanie J.A."/>
            <person name="Ng W.-L."/>
            <person name="Kazmierczak K.M."/>
            <person name="Andrzejewski T.M."/>
            <person name="Davidsen T.M."/>
            <person name="Wayne K.J."/>
            <person name="Tettelin H."/>
            <person name="Glass J.I."/>
            <person name="Rusch D."/>
            <person name="Podicherti R."/>
            <person name="Tsui H.-C.T."/>
            <person name="Winkler M.E."/>
        </authorList>
    </citation>
    <scope>NUCLEOTIDE SEQUENCE</scope>
</reference>
<dbReference type="EMBL" id="UINC01125193">
    <property type="protein sequence ID" value="SVD02857.1"/>
    <property type="molecule type" value="Genomic_DNA"/>
</dbReference>
<protein>
    <submittedName>
        <fullName evidence="1">Uncharacterized protein</fullName>
    </submittedName>
</protein>
<proteinExistence type="predicted"/>
<organism evidence="1">
    <name type="scientific">marine metagenome</name>
    <dbReference type="NCBI Taxonomy" id="408172"/>
    <lineage>
        <taxon>unclassified sequences</taxon>
        <taxon>metagenomes</taxon>
        <taxon>ecological metagenomes</taxon>
    </lineage>
</organism>